<dbReference type="Pfam" id="PF00501">
    <property type="entry name" value="AMP-binding"/>
    <property type="match status" value="1"/>
</dbReference>
<organism evidence="5 6">
    <name type="scientific">Hydrogenophaga laconesensis</name>
    <dbReference type="NCBI Taxonomy" id="1805971"/>
    <lineage>
        <taxon>Bacteria</taxon>
        <taxon>Pseudomonadati</taxon>
        <taxon>Pseudomonadota</taxon>
        <taxon>Betaproteobacteria</taxon>
        <taxon>Burkholderiales</taxon>
        <taxon>Comamonadaceae</taxon>
        <taxon>Hydrogenophaga</taxon>
    </lineage>
</organism>
<sequence>MNPHAPSLRESLPPRGADPAWGGPAPDRMSAAHNKTPQTLAQWLVHNAATRGGEVAQRHKREGVWKEFSWTDVRDEVRALALGLRARGVQRGQTVVLLSENRPELYWAEWAAMAVGAKVVALYPDASEAEVDYIVGDSHAVCVFAEDQEQVDKVLPVMARHADLQTVVWWESGGLWSYRNEGLLGWDVFRTAQHDVQPADAAWFDQSVAQGQSNDIAVLSYTSGTTGVPKGVITTHASLMHNADLIARSMHVPEGGEYLSYIPLSWATEQWVGVTMGLMRPLRVSFAERPDQIQEAIRELACEMVFFGPRQWESLAARVHARMLDAPPWRQKVVDWGLRIGRLARADQMDTRARSWWVRALLPVADALVLRPLREQLGLKRSRIAFTGGAAVAPDIFRLFAAMGVMLRNVYGCSEFGLITVHQGARVNAETIGETVAMASAWGVPMEWRVAEDSGLEVRGGAGFAGYWGKPEKTAEKMNGDWFQTGDAVGLGPGTGELVYYDRVEHMSRLKGGHLFSKQFIEVRLRFSPYIREVMVVGDATRERVTALVNIDGEVFGRWAERNGVSFTTFTDLSQRPEVLAQVAREIASVNQALPEAARLTHFVNLPKELDADEGELTRTRKLKRDFIEQRYGVLIDAMYTGRPAATIEIPVRYQDGRAGVLRADVTTGRVPTSAAMET</sequence>
<reference evidence="5 6" key="1">
    <citation type="submission" date="2023-07" db="EMBL/GenBank/DDBJ databases">
        <title>Sorghum-associated microbial communities from plants grown in Nebraska, USA.</title>
        <authorList>
            <person name="Schachtman D."/>
        </authorList>
    </citation>
    <scope>NUCLEOTIDE SEQUENCE [LARGE SCALE GENOMIC DNA]</scope>
    <source>
        <strain evidence="5 6">BE240</strain>
    </source>
</reference>
<keyword evidence="6" id="KW-1185">Reference proteome</keyword>
<dbReference type="InterPro" id="IPR000873">
    <property type="entry name" value="AMP-dep_synth/lig_dom"/>
</dbReference>
<keyword evidence="2" id="KW-0067">ATP-binding</keyword>
<dbReference type="Gene3D" id="3.40.50.12780">
    <property type="entry name" value="N-terminal domain of ligase-like"/>
    <property type="match status" value="1"/>
</dbReference>
<dbReference type="EMBL" id="JAVDWE010000006">
    <property type="protein sequence ID" value="MDR7094761.1"/>
    <property type="molecule type" value="Genomic_DNA"/>
</dbReference>
<name>A0ABU1VBA8_9BURK</name>
<dbReference type="RefSeq" id="WP_310308406.1">
    <property type="nucleotide sequence ID" value="NZ_JAVDWE010000006.1"/>
</dbReference>
<evidence type="ECO:0000259" key="4">
    <source>
        <dbReference type="Pfam" id="PF00501"/>
    </source>
</evidence>
<accession>A0ABU1VBA8</accession>
<feature type="region of interest" description="Disordered" evidence="3">
    <location>
        <begin position="1"/>
        <end position="32"/>
    </location>
</feature>
<dbReference type="PANTHER" id="PTHR43272:SF33">
    <property type="entry name" value="AMP-BINDING DOMAIN-CONTAINING PROTEIN-RELATED"/>
    <property type="match status" value="1"/>
</dbReference>
<gene>
    <name evidence="5" type="ORF">J2X09_002504</name>
</gene>
<dbReference type="SUPFAM" id="SSF56801">
    <property type="entry name" value="Acetyl-CoA synthetase-like"/>
    <property type="match status" value="1"/>
</dbReference>
<evidence type="ECO:0000256" key="3">
    <source>
        <dbReference type="SAM" id="MobiDB-lite"/>
    </source>
</evidence>
<dbReference type="EC" id="6.2.1.3" evidence="5"/>
<evidence type="ECO:0000313" key="6">
    <source>
        <dbReference type="Proteomes" id="UP001265550"/>
    </source>
</evidence>
<dbReference type="Proteomes" id="UP001265550">
    <property type="component" value="Unassembled WGS sequence"/>
</dbReference>
<dbReference type="GO" id="GO:0004467">
    <property type="term" value="F:long-chain fatty acid-CoA ligase activity"/>
    <property type="evidence" value="ECO:0007669"/>
    <property type="project" value="UniProtKB-EC"/>
</dbReference>
<evidence type="ECO:0000313" key="5">
    <source>
        <dbReference type="EMBL" id="MDR7094761.1"/>
    </source>
</evidence>
<dbReference type="PROSITE" id="PS00455">
    <property type="entry name" value="AMP_BINDING"/>
    <property type="match status" value="1"/>
</dbReference>
<feature type="domain" description="AMP-dependent synthetase/ligase" evidence="4">
    <location>
        <begin position="47"/>
        <end position="435"/>
    </location>
</feature>
<keyword evidence="5" id="KW-0436">Ligase</keyword>
<proteinExistence type="predicted"/>
<keyword evidence="1" id="KW-0547">Nucleotide-binding</keyword>
<comment type="caution">
    <text evidence="5">The sequence shown here is derived from an EMBL/GenBank/DDBJ whole genome shotgun (WGS) entry which is preliminary data.</text>
</comment>
<protein>
    <submittedName>
        <fullName evidence="5">Long-chain acyl-CoA synthetase</fullName>
        <ecNumber evidence="5">6.2.1.3</ecNumber>
    </submittedName>
</protein>
<dbReference type="PANTHER" id="PTHR43272">
    <property type="entry name" value="LONG-CHAIN-FATTY-ACID--COA LIGASE"/>
    <property type="match status" value="1"/>
</dbReference>
<evidence type="ECO:0000256" key="1">
    <source>
        <dbReference type="ARBA" id="ARBA00022741"/>
    </source>
</evidence>
<dbReference type="InterPro" id="IPR042099">
    <property type="entry name" value="ANL_N_sf"/>
</dbReference>
<dbReference type="InterPro" id="IPR020845">
    <property type="entry name" value="AMP-binding_CS"/>
</dbReference>
<evidence type="ECO:0000256" key="2">
    <source>
        <dbReference type="ARBA" id="ARBA00022840"/>
    </source>
</evidence>